<evidence type="ECO:0000313" key="3">
    <source>
        <dbReference type="EMBL" id="QIS03098.1"/>
    </source>
</evidence>
<evidence type="ECO:0000259" key="1">
    <source>
        <dbReference type="Pfam" id="PF09407"/>
    </source>
</evidence>
<evidence type="ECO:0000313" key="4">
    <source>
        <dbReference type="Proteomes" id="UP000501705"/>
    </source>
</evidence>
<dbReference type="AlphaFoldDB" id="A0A6G9XQA0"/>
<protein>
    <submittedName>
        <fullName evidence="3">Uncharacterized protein</fullName>
    </submittedName>
</protein>
<dbReference type="Pfam" id="PF09407">
    <property type="entry name" value="AbiEi_1"/>
    <property type="match status" value="1"/>
</dbReference>
<evidence type="ECO:0000259" key="2">
    <source>
        <dbReference type="Pfam" id="PF13338"/>
    </source>
</evidence>
<dbReference type="EMBL" id="CP046171">
    <property type="protein sequence ID" value="QIS03098.1"/>
    <property type="molecule type" value="Genomic_DNA"/>
</dbReference>
<feature type="domain" description="AbiEi antitoxin N-terminal" evidence="2">
    <location>
        <begin position="10"/>
        <end position="57"/>
    </location>
</feature>
<accession>A0A6G9XQA0</accession>
<proteinExistence type="predicted"/>
<dbReference type="Pfam" id="PF13338">
    <property type="entry name" value="AbiEi_4"/>
    <property type="match status" value="1"/>
</dbReference>
<dbReference type="InterPro" id="IPR018547">
    <property type="entry name" value="AbiEi_C"/>
</dbReference>
<reference evidence="3 4" key="1">
    <citation type="journal article" date="2019" name="ACS Chem. Biol.">
        <title>Identification and Mobilization of a Cryptic Antibiotic Biosynthesis Gene Locus from a Human-Pathogenic Nocardia Isolate.</title>
        <authorList>
            <person name="Herisse M."/>
            <person name="Ishida K."/>
            <person name="Porter J.L."/>
            <person name="Howden B."/>
            <person name="Hertweck C."/>
            <person name="Stinear T.P."/>
            <person name="Pidot S.J."/>
        </authorList>
    </citation>
    <scope>NUCLEOTIDE SEQUENCE [LARGE SCALE GENOMIC DNA]</scope>
    <source>
        <strain evidence="3 4">AUSMDU00024985</strain>
    </source>
</reference>
<feature type="domain" description="AbiEi antitoxin C-terminal" evidence="1">
    <location>
        <begin position="96"/>
        <end position="172"/>
    </location>
</feature>
<gene>
    <name evidence="3" type="ORF">F5X71_12945</name>
</gene>
<dbReference type="Proteomes" id="UP000501705">
    <property type="component" value="Chromosome"/>
</dbReference>
<organism evidence="3 4">
    <name type="scientific">Nocardia brasiliensis</name>
    <dbReference type="NCBI Taxonomy" id="37326"/>
    <lineage>
        <taxon>Bacteria</taxon>
        <taxon>Bacillati</taxon>
        <taxon>Actinomycetota</taxon>
        <taxon>Actinomycetes</taxon>
        <taxon>Mycobacteriales</taxon>
        <taxon>Nocardiaceae</taxon>
        <taxon>Nocardia</taxon>
    </lineage>
</organism>
<dbReference type="InterPro" id="IPR025159">
    <property type="entry name" value="AbiEi_N"/>
</dbReference>
<sequence length="361" mass="38344">MRNGADVRTRLAELAESQWGLLTTAQAATVGVGTKQLQRLVDHAVLVRLRHGVYRLTGVPDSPAEPIRTEWLALEPARTAGDRIGDQVPLGVVSHRSAADLHGLGDLDADYIEFTVPTRRGTRSPDIRFHRATLTDSEWTLVDGLPVTTPARTIADLAAARTDGGHLASVVRDALLQGAPIDSIAAALRPYAHRYGAPVDNGSALVTHFINQAGVPESALALSVPALEPLVSANRAANEALEQLMRGQRSTHLTTALTSLAVPPTTQAAMTALRDQLARTVSTEQLAAALHQVLTPITENPEWRKAMAHLQTQLLQSVDPNQFPSTEAARDAAAALLRDSVAKALIDAAATPAASPLEADE</sequence>
<dbReference type="RefSeq" id="WP_167462166.1">
    <property type="nucleotide sequence ID" value="NZ_CP046171.1"/>
</dbReference>
<name>A0A6G9XQA0_NOCBR</name>